<dbReference type="GO" id="GO:0000390">
    <property type="term" value="P:spliceosomal complex disassembly"/>
    <property type="evidence" value="ECO:0007669"/>
    <property type="project" value="InterPro"/>
</dbReference>
<accession>A0A9N9I252</accession>
<name>A0A9N9I252_9GLOM</name>
<feature type="non-terminal residue" evidence="3">
    <location>
        <position position="442"/>
    </location>
</feature>
<proteinExistence type="predicted"/>
<feature type="region of interest" description="Disordered" evidence="1">
    <location>
        <begin position="13"/>
        <end position="64"/>
    </location>
</feature>
<dbReference type="InterPro" id="IPR022783">
    <property type="entry name" value="GCFC_dom"/>
</dbReference>
<dbReference type="GO" id="GO:0071008">
    <property type="term" value="C:U2-type post-mRNA release spliceosomal complex"/>
    <property type="evidence" value="ECO:0007669"/>
    <property type="project" value="TreeGrafter"/>
</dbReference>
<dbReference type="InterPro" id="IPR045211">
    <property type="entry name" value="TFP11/STIP/Ntr1"/>
</dbReference>
<sequence length="442" mass="51287">VYNHLEFVTSSMPSVSVEDDDELDKEDSAVSSDESFEDYKQLNSQRETKPKNSWQSPPMVDKDFGKFEQHTKGIGLKLMQKMEENIIKNVPREKKWRKSTKSKKLNIEYKTADEIMNEAASTIPMQPMKIIDMTGPQNERAKTLEKDFDRVSALIEDEAGRNNSPSLQLFMDPFEKLQTKYQDEYTLYGLDTAVVAIIAPVFKQYMTFWDPLENPQLGLHEFQKWERLLKTTKIMLSENDHIREVDEWNPKTDGEMIHQWLHPWLPVLGERMDPLYVTIRQKFRIILQNWDPMDTKAMNILYPWKNSVFPPEMLSDLIIEAQFIKGLNMIDESISLGNESASRFVNLLDDSEEPFSSTKYAPIIDDAEITFKEIVEEFAEEQNLLFIPTNKNHKVSGKPLYRIGRSAGGTGGLTLYLDDDVMYVKQGLEWLPMGFDEVLEKL</sequence>
<evidence type="ECO:0000256" key="1">
    <source>
        <dbReference type="SAM" id="MobiDB-lite"/>
    </source>
</evidence>
<reference evidence="3" key="1">
    <citation type="submission" date="2021-06" db="EMBL/GenBank/DDBJ databases">
        <authorList>
            <person name="Kallberg Y."/>
            <person name="Tangrot J."/>
            <person name="Rosling A."/>
        </authorList>
    </citation>
    <scope>NUCLEOTIDE SEQUENCE</scope>
    <source>
        <strain evidence="3">IN212</strain>
    </source>
</reference>
<keyword evidence="4" id="KW-1185">Reference proteome</keyword>
<feature type="domain" description="GCF C-terminal" evidence="2">
    <location>
        <begin position="243"/>
        <end position="319"/>
    </location>
</feature>
<evidence type="ECO:0000313" key="4">
    <source>
        <dbReference type="Proteomes" id="UP000789396"/>
    </source>
</evidence>
<dbReference type="PANTHER" id="PTHR23329">
    <property type="entry name" value="TUFTELIN-INTERACTING PROTEIN 11-RELATED"/>
    <property type="match status" value="1"/>
</dbReference>
<dbReference type="EMBL" id="CAJVPZ010023634">
    <property type="protein sequence ID" value="CAG8716314.1"/>
    <property type="molecule type" value="Genomic_DNA"/>
</dbReference>
<protein>
    <submittedName>
        <fullName evidence="3">18490_t:CDS:1</fullName>
    </submittedName>
</protein>
<dbReference type="PANTHER" id="PTHR23329:SF1">
    <property type="entry name" value="TUFTELIN-INTERACTING PROTEIN 11"/>
    <property type="match status" value="1"/>
</dbReference>
<feature type="domain" description="GCF C-terminal" evidence="2">
    <location>
        <begin position="171"/>
        <end position="233"/>
    </location>
</feature>
<evidence type="ECO:0000313" key="3">
    <source>
        <dbReference type="EMBL" id="CAG8716314.1"/>
    </source>
</evidence>
<comment type="caution">
    <text evidence="3">The sequence shown here is derived from an EMBL/GenBank/DDBJ whole genome shotgun (WGS) entry which is preliminary data.</text>
</comment>
<feature type="non-terminal residue" evidence="3">
    <location>
        <position position="1"/>
    </location>
</feature>
<dbReference type="OrthoDB" id="4822at2759"/>
<dbReference type="AlphaFoldDB" id="A0A9N9I252"/>
<organism evidence="3 4">
    <name type="scientific">Racocetra fulgida</name>
    <dbReference type="NCBI Taxonomy" id="60492"/>
    <lineage>
        <taxon>Eukaryota</taxon>
        <taxon>Fungi</taxon>
        <taxon>Fungi incertae sedis</taxon>
        <taxon>Mucoromycota</taxon>
        <taxon>Glomeromycotina</taxon>
        <taxon>Glomeromycetes</taxon>
        <taxon>Diversisporales</taxon>
        <taxon>Gigasporaceae</taxon>
        <taxon>Racocetra</taxon>
    </lineage>
</organism>
<gene>
    <name evidence="3" type="ORF">RFULGI_LOCUS11168</name>
</gene>
<dbReference type="Proteomes" id="UP000789396">
    <property type="component" value="Unassembled WGS sequence"/>
</dbReference>
<evidence type="ECO:0000259" key="2">
    <source>
        <dbReference type="Pfam" id="PF07842"/>
    </source>
</evidence>
<dbReference type="Pfam" id="PF07842">
    <property type="entry name" value="GCFC"/>
    <property type="match status" value="2"/>
</dbReference>
<feature type="compositionally biased region" description="Polar residues" evidence="1">
    <location>
        <begin position="41"/>
        <end position="56"/>
    </location>
</feature>